<dbReference type="InterPro" id="IPR000639">
    <property type="entry name" value="Epox_hydrolase-like"/>
</dbReference>
<accession>A0ABV7L6P6</accession>
<keyword evidence="2" id="KW-0378">Hydrolase</keyword>
<keyword evidence="3" id="KW-1185">Reference proteome</keyword>
<proteinExistence type="predicted"/>
<name>A0ABV7L6P6_9PROT</name>
<feature type="domain" description="AB hydrolase-1" evidence="1">
    <location>
        <begin position="27"/>
        <end position="255"/>
    </location>
</feature>
<sequence length="274" mass="27498">MSALGLSVGGVPAFVSLAGPQPASDRPPLVLLHGAGGDHTAWFQVSRALAADGTTVLAPDLPGNGRSAGRMPASIPALADWLWQALDAAGASRVVLAGHSLGSLLALEAAGRAPDRVAGLALLATALPMAVSPDLLATAQADPPAAGALMTRWAHGDGIRTGGSLVPGLWTTVLDYTVIAATRDGALHAALQACADYPEGDGLAAAARISAPALLLLGAEDKMTPPRAARKLAAALPQAETVTIADCGHMMMVEQPAAVRRGLRDLLARAAAPA</sequence>
<comment type="caution">
    <text evidence="2">The sequence shown here is derived from an EMBL/GenBank/DDBJ whole genome shotgun (WGS) entry which is preliminary data.</text>
</comment>
<dbReference type="Pfam" id="PF00561">
    <property type="entry name" value="Abhydrolase_1"/>
    <property type="match status" value="1"/>
</dbReference>
<gene>
    <name evidence="2" type="ORF">ACFOGJ_23755</name>
</gene>
<dbReference type="PANTHER" id="PTHR43194">
    <property type="entry name" value="HYDROLASE ALPHA/BETA FOLD FAMILY"/>
    <property type="match status" value="1"/>
</dbReference>
<organism evidence="2 3">
    <name type="scientific">Marinibaculum pumilum</name>
    <dbReference type="NCBI Taxonomy" id="1766165"/>
    <lineage>
        <taxon>Bacteria</taxon>
        <taxon>Pseudomonadati</taxon>
        <taxon>Pseudomonadota</taxon>
        <taxon>Alphaproteobacteria</taxon>
        <taxon>Rhodospirillales</taxon>
        <taxon>Rhodospirillaceae</taxon>
        <taxon>Marinibaculum</taxon>
    </lineage>
</organism>
<dbReference type="GO" id="GO:0016787">
    <property type="term" value="F:hydrolase activity"/>
    <property type="evidence" value="ECO:0007669"/>
    <property type="project" value="UniProtKB-KW"/>
</dbReference>
<reference evidence="3" key="1">
    <citation type="journal article" date="2019" name="Int. J. Syst. Evol. Microbiol.">
        <title>The Global Catalogue of Microorganisms (GCM) 10K type strain sequencing project: providing services to taxonomists for standard genome sequencing and annotation.</title>
        <authorList>
            <consortium name="The Broad Institute Genomics Platform"/>
            <consortium name="The Broad Institute Genome Sequencing Center for Infectious Disease"/>
            <person name="Wu L."/>
            <person name="Ma J."/>
        </authorList>
    </citation>
    <scope>NUCLEOTIDE SEQUENCE [LARGE SCALE GENOMIC DNA]</scope>
    <source>
        <strain evidence="3">KCTC 42964</strain>
    </source>
</reference>
<dbReference type="Gene3D" id="3.40.50.1820">
    <property type="entry name" value="alpha/beta hydrolase"/>
    <property type="match status" value="1"/>
</dbReference>
<evidence type="ECO:0000313" key="2">
    <source>
        <dbReference type="EMBL" id="MFC3230287.1"/>
    </source>
</evidence>
<dbReference type="PANTHER" id="PTHR43194:SF5">
    <property type="entry name" value="PIMELOYL-[ACYL-CARRIER PROTEIN] METHYL ESTER ESTERASE"/>
    <property type="match status" value="1"/>
</dbReference>
<dbReference type="PRINTS" id="PR00412">
    <property type="entry name" value="EPOXHYDRLASE"/>
</dbReference>
<dbReference type="EMBL" id="JBHRTR010000037">
    <property type="protein sequence ID" value="MFC3230287.1"/>
    <property type="molecule type" value="Genomic_DNA"/>
</dbReference>
<evidence type="ECO:0000259" key="1">
    <source>
        <dbReference type="Pfam" id="PF00561"/>
    </source>
</evidence>
<evidence type="ECO:0000313" key="3">
    <source>
        <dbReference type="Proteomes" id="UP001595528"/>
    </source>
</evidence>
<dbReference type="SUPFAM" id="SSF53474">
    <property type="entry name" value="alpha/beta-Hydrolases"/>
    <property type="match status" value="1"/>
</dbReference>
<dbReference type="PRINTS" id="PR00111">
    <property type="entry name" value="ABHYDROLASE"/>
</dbReference>
<dbReference type="RefSeq" id="WP_379905318.1">
    <property type="nucleotide sequence ID" value="NZ_JBHRTR010000037.1"/>
</dbReference>
<protein>
    <submittedName>
        <fullName evidence="2">Alpha/beta fold hydrolase</fullName>
    </submittedName>
</protein>
<dbReference type="InterPro" id="IPR000073">
    <property type="entry name" value="AB_hydrolase_1"/>
</dbReference>
<dbReference type="InterPro" id="IPR050228">
    <property type="entry name" value="Carboxylesterase_BioH"/>
</dbReference>
<dbReference type="Proteomes" id="UP001595528">
    <property type="component" value="Unassembled WGS sequence"/>
</dbReference>
<dbReference type="InterPro" id="IPR029058">
    <property type="entry name" value="AB_hydrolase_fold"/>
</dbReference>